<dbReference type="GO" id="GO:0016787">
    <property type="term" value="F:hydrolase activity"/>
    <property type="evidence" value="ECO:0007669"/>
    <property type="project" value="UniProtKB-KW"/>
</dbReference>
<dbReference type="EMBL" id="JAAXOU010000193">
    <property type="protein sequence ID" value="NKY15579.1"/>
    <property type="molecule type" value="Genomic_DNA"/>
</dbReference>
<dbReference type="AlphaFoldDB" id="A0AA44IEB1"/>
<reference evidence="3 4" key="1">
    <citation type="submission" date="2020-04" db="EMBL/GenBank/DDBJ databases">
        <title>MicrobeNet Type strains.</title>
        <authorList>
            <person name="Nicholson A.C."/>
        </authorList>
    </citation>
    <scope>NUCLEOTIDE SEQUENCE [LARGE SCALE GENOMIC DNA]</scope>
    <source>
        <strain evidence="3 4">DSM 40738</strain>
    </source>
</reference>
<protein>
    <submittedName>
        <fullName evidence="3">Alpha/beta hydrolase</fullName>
    </submittedName>
</protein>
<dbReference type="Pfam" id="PF20434">
    <property type="entry name" value="BD-FAE"/>
    <property type="match status" value="1"/>
</dbReference>
<keyword evidence="3" id="KW-0378">Hydrolase</keyword>
<keyword evidence="4" id="KW-1185">Reference proteome</keyword>
<proteinExistence type="predicted"/>
<dbReference type="InterPro" id="IPR000073">
    <property type="entry name" value="AB_hydrolase_1"/>
</dbReference>
<name>A0AA44IEB1_STRE0</name>
<dbReference type="PANTHER" id="PTHR37017:SF11">
    <property type="entry name" value="ESTERASE_LIPASE_THIOESTERASE DOMAIN-CONTAINING PROTEIN"/>
    <property type="match status" value="1"/>
</dbReference>
<evidence type="ECO:0000313" key="4">
    <source>
        <dbReference type="Proteomes" id="UP000570003"/>
    </source>
</evidence>
<evidence type="ECO:0000259" key="2">
    <source>
        <dbReference type="Pfam" id="PF20434"/>
    </source>
</evidence>
<dbReference type="InterPro" id="IPR052897">
    <property type="entry name" value="Sec-Metab_Biosynth_Hydrolase"/>
</dbReference>
<evidence type="ECO:0000313" key="3">
    <source>
        <dbReference type="EMBL" id="NKY15579.1"/>
    </source>
</evidence>
<organism evidence="3 4">
    <name type="scientific">Streptomyces somaliensis (strain ATCC 33201 / DSM 40738 / JCM 12659 / KCTC 9044 / NCTC 11332 / NRRL B-12077 / IP 733)</name>
    <dbReference type="NCBI Taxonomy" id="1134445"/>
    <lineage>
        <taxon>Bacteria</taxon>
        <taxon>Bacillati</taxon>
        <taxon>Actinomycetota</taxon>
        <taxon>Actinomycetes</taxon>
        <taxon>Kitasatosporales</taxon>
        <taxon>Streptomycetaceae</taxon>
        <taxon>Streptomyces</taxon>
    </lineage>
</organism>
<dbReference type="Proteomes" id="UP000570003">
    <property type="component" value="Unassembled WGS sequence"/>
</dbReference>
<dbReference type="SUPFAM" id="SSF53474">
    <property type="entry name" value="alpha/beta-Hydrolases"/>
    <property type="match status" value="2"/>
</dbReference>
<dbReference type="InterPro" id="IPR049492">
    <property type="entry name" value="BD-FAE-like_dom"/>
</dbReference>
<sequence length="496" mass="52031">MTEFVLVGEVFTGGWIWDGVAELLRGAGAGVHAATLPADPGTDLDAHVRHVVELVDGAAEPEVVLVGHGYGIHPVLGAADLRPARVARIVHLDAGMPRDGDPALGLVPDEAVRERLLRPDAGEEPVEPPATPAAWNRWGSTEGVPADALERLTRLAVPQPPRTLTAPLRLTGAAEGVPATGVLCSANGPGIDTVQGLADLGDPRLRALAARRVTFFELATGHWPMLSAPRELAAALLDAAAGGGRRLAPAGTEPPPHLRPFLLEVPERRRERHGRVDLYLPDGADPERPLPAVLFVHGGPVPPGARPTPRDWPAFTGYGGYVAGRGAVGATLDHRLHDLADYPRAAEDVAEAVALIRTDPRVDADRIALWFFSAGGLLSAPWLASPPPWLRCVAATYPVLVPMPGWGMSGSSFRPADAVRTAGRLPLVVTRVERERPDVAATVGRFLAAAAASGAAVEVVEVPGAHHGFETVDRTDAARGAVERAVGAVLGHLRST</sequence>
<dbReference type="Gene3D" id="3.40.50.1820">
    <property type="entry name" value="alpha/beta hydrolase"/>
    <property type="match status" value="2"/>
</dbReference>
<comment type="caution">
    <text evidence="3">The sequence shown here is derived from an EMBL/GenBank/DDBJ whole genome shotgun (WGS) entry which is preliminary data.</text>
</comment>
<feature type="domain" description="BD-FAE-like" evidence="2">
    <location>
        <begin position="277"/>
        <end position="379"/>
    </location>
</feature>
<dbReference type="InterPro" id="IPR029058">
    <property type="entry name" value="AB_hydrolase_fold"/>
</dbReference>
<evidence type="ECO:0000259" key="1">
    <source>
        <dbReference type="Pfam" id="PF12697"/>
    </source>
</evidence>
<dbReference type="PANTHER" id="PTHR37017">
    <property type="entry name" value="AB HYDROLASE-1 DOMAIN-CONTAINING PROTEIN-RELATED"/>
    <property type="match status" value="1"/>
</dbReference>
<feature type="domain" description="AB hydrolase-1" evidence="1">
    <location>
        <begin position="13"/>
        <end position="235"/>
    </location>
</feature>
<gene>
    <name evidence="3" type="ORF">HGA06_15890</name>
</gene>
<dbReference type="Pfam" id="PF12697">
    <property type="entry name" value="Abhydrolase_6"/>
    <property type="match status" value="1"/>
</dbReference>
<dbReference type="RefSeq" id="WP_168439762.1">
    <property type="nucleotide sequence ID" value="NZ_JAAXOU010000193.1"/>
</dbReference>
<accession>A0AA44IEB1</accession>